<dbReference type="InterPro" id="IPR011761">
    <property type="entry name" value="ATP-grasp"/>
</dbReference>
<accession>A0ABT1ILF3</accession>
<name>A0ABT1ILF3_9PSEU</name>
<dbReference type="SUPFAM" id="SSF56059">
    <property type="entry name" value="Glutathione synthetase ATP-binding domain-like"/>
    <property type="match status" value="1"/>
</dbReference>
<keyword evidence="2 4" id="KW-0547">Nucleotide-binding</keyword>
<dbReference type="EMBL" id="JAMTCO010000017">
    <property type="protein sequence ID" value="MCP2273488.1"/>
    <property type="molecule type" value="Genomic_DNA"/>
</dbReference>
<keyword evidence="1" id="KW-0436">Ligase</keyword>
<sequence length="424" mass="45491">MSEQAGPAVVVDPYSSGALFASALAERGIEVVAVLSSEKPPEAYASSYRPQDYTDPIVFRGDLAEVADRLRPLDPRCVIAGCESGVELTERLAPLVAPWRSNVAELADARRDKWAMAKAVAAAGLPIIPQICTDDADEVRDWLLRAGLTGRDLVIKPPKSASTDGVVKVAGGADWAGVFAANLGRVNQFGEVDDRLLVQQLVTGTEYVIDTFTQDGVHALVDVCRYSKVDNGPYMAVYDTMRWLPETDPAIPALLDYARQVLDAVGVRYGAAHVEIMNTADGPLLIELGARPHGGGQPRFNRVATGDSQIDRTVRSLAGEPVSADYRLVQHQLCVFHIAPSSGTVHGVSALEKVRDLPSHHFSVQNLVEGGPVRATGNLVDSLDFGFAILSHPDAAQVDADHRVVRDLERELVITPTDQPAAIG</sequence>
<evidence type="ECO:0000259" key="5">
    <source>
        <dbReference type="PROSITE" id="PS50975"/>
    </source>
</evidence>
<proteinExistence type="predicted"/>
<organism evidence="6 7">
    <name type="scientific">Actinokineospora diospyrosa</name>
    <dbReference type="NCBI Taxonomy" id="103728"/>
    <lineage>
        <taxon>Bacteria</taxon>
        <taxon>Bacillati</taxon>
        <taxon>Actinomycetota</taxon>
        <taxon>Actinomycetes</taxon>
        <taxon>Pseudonocardiales</taxon>
        <taxon>Pseudonocardiaceae</taxon>
        <taxon>Actinokineospora</taxon>
    </lineage>
</organism>
<keyword evidence="3 4" id="KW-0067">ATP-binding</keyword>
<gene>
    <name evidence="6" type="ORF">LV75_006018</name>
</gene>
<evidence type="ECO:0000313" key="7">
    <source>
        <dbReference type="Proteomes" id="UP001205185"/>
    </source>
</evidence>
<dbReference type="NCBIfam" id="NF005543">
    <property type="entry name" value="PRK07206.1"/>
    <property type="match status" value="1"/>
</dbReference>
<reference evidence="6 7" key="1">
    <citation type="submission" date="2022-06" db="EMBL/GenBank/DDBJ databases">
        <title>Genomic Encyclopedia of Archaeal and Bacterial Type Strains, Phase II (KMG-II): from individual species to whole genera.</title>
        <authorList>
            <person name="Goeker M."/>
        </authorList>
    </citation>
    <scope>NUCLEOTIDE SEQUENCE [LARGE SCALE GENOMIC DNA]</scope>
    <source>
        <strain evidence="6 7">DSM 44255</strain>
    </source>
</reference>
<evidence type="ECO:0000256" key="2">
    <source>
        <dbReference type="ARBA" id="ARBA00022741"/>
    </source>
</evidence>
<feature type="domain" description="ATP-grasp" evidence="5">
    <location>
        <begin position="117"/>
        <end position="318"/>
    </location>
</feature>
<protein>
    <submittedName>
        <fullName evidence="6">Biotin carboxylase</fullName>
    </submittedName>
</protein>
<evidence type="ECO:0000256" key="1">
    <source>
        <dbReference type="ARBA" id="ARBA00022598"/>
    </source>
</evidence>
<evidence type="ECO:0000313" key="6">
    <source>
        <dbReference type="EMBL" id="MCP2273488.1"/>
    </source>
</evidence>
<dbReference type="PROSITE" id="PS50975">
    <property type="entry name" value="ATP_GRASP"/>
    <property type="match status" value="1"/>
</dbReference>
<dbReference type="Gene3D" id="3.30.470.20">
    <property type="entry name" value="ATP-grasp fold, B domain"/>
    <property type="match status" value="1"/>
</dbReference>
<dbReference type="Proteomes" id="UP001205185">
    <property type="component" value="Unassembled WGS sequence"/>
</dbReference>
<dbReference type="InterPro" id="IPR052032">
    <property type="entry name" value="ATP-dep_AA_Ligase"/>
</dbReference>
<keyword evidence="7" id="KW-1185">Reference proteome</keyword>
<dbReference type="RefSeq" id="WP_253890691.1">
    <property type="nucleotide sequence ID" value="NZ_BAAAVB010000004.1"/>
</dbReference>
<dbReference type="Pfam" id="PF13535">
    <property type="entry name" value="ATP-grasp_4"/>
    <property type="match status" value="1"/>
</dbReference>
<evidence type="ECO:0000256" key="4">
    <source>
        <dbReference type="PROSITE-ProRule" id="PRU00409"/>
    </source>
</evidence>
<dbReference type="PANTHER" id="PTHR43585">
    <property type="entry name" value="FUMIPYRROLE BIOSYNTHESIS PROTEIN C"/>
    <property type="match status" value="1"/>
</dbReference>
<comment type="caution">
    <text evidence="6">The sequence shown here is derived from an EMBL/GenBank/DDBJ whole genome shotgun (WGS) entry which is preliminary data.</text>
</comment>
<dbReference type="PANTHER" id="PTHR43585:SF2">
    <property type="entry name" value="ATP-GRASP ENZYME FSQD"/>
    <property type="match status" value="1"/>
</dbReference>
<evidence type="ECO:0000256" key="3">
    <source>
        <dbReference type="ARBA" id="ARBA00022840"/>
    </source>
</evidence>